<keyword evidence="4" id="KW-1185">Reference proteome</keyword>
<proteinExistence type="predicted"/>
<evidence type="ECO:0000313" key="4">
    <source>
        <dbReference type="Proteomes" id="UP000499080"/>
    </source>
</evidence>
<evidence type="ECO:0000313" key="3">
    <source>
        <dbReference type="EMBL" id="GBM43282.1"/>
    </source>
</evidence>
<organism evidence="3 4">
    <name type="scientific">Araneus ventricosus</name>
    <name type="common">Orbweaver spider</name>
    <name type="synonym">Epeira ventricosa</name>
    <dbReference type="NCBI Taxonomy" id="182803"/>
    <lineage>
        <taxon>Eukaryota</taxon>
        <taxon>Metazoa</taxon>
        <taxon>Ecdysozoa</taxon>
        <taxon>Arthropoda</taxon>
        <taxon>Chelicerata</taxon>
        <taxon>Arachnida</taxon>
        <taxon>Araneae</taxon>
        <taxon>Araneomorphae</taxon>
        <taxon>Entelegynae</taxon>
        <taxon>Araneoidea</taxon>
        <taxon>Araneidae</taxon>
        <taxon>Araneus</taxon>
    </lineage>
</organism>
<evidence type="ECO:0000313" key="2">
    <source>
        <dbReference type="EMBL" id="GBM43272.1"/>
    </source>
</evidence>
<reference evidence="3 4" key="1">
    <citation type="journal article" date="2019" name="Sci. Rep.">
        <title>Orb-weaving spider Araneus ventricosus genome elucidates the spidroin gene catalogue.</title>
        <authorList>
            <person name="Kono N."/>
            <person name="Nakamura H."/>
            <person name="Ohtoshi R."/>
            <person name="Moran D.A.P."/>
            <person name="Shinohara A."/>
            <person name="Yoshida Y."/>
            <person name="Fujiwara M."/>
            <person name="Mori M."/>
            <person name="Tomita M."/>
            <person name="Arakawa K."/>
        </authorList>
    </citation>
    <scope>NUCLEOTIDE SEQUENCE [LARGE SCALE GENOMIC DNA]</scope>
</reference>
<comment type="caution">
    <text evidence="3">The sequence shown here is derived from an EMBL/GenBank/DDBJ whole genome shotgun (WGS) entry which is preliminary data.</text>
</comment>
<dbReference type="Proteomes" id="UP000499080">
    <property type="component" value="Unassembled WGS sequence"/>
</dbReference>
<dbReference type="AlphaFoldDB" id="A0A4Y2FP69"/>
<name>A0A4Y2FP69_ARAVE</name>
<sequence>MSEGSAPVHLDRFAFRWVIHEGSKTHYRPLRSPPSKQDPRSPSSTSDFRFCEGSYRIFSRIVIQLYNRMRQMRNERRWISKLLDHNSPILIGFSH</sequence>
<feature type="region of interest" description="Disordered" evidence="1">
    <location>
        <begin position="26"/>
        <end position="47"/>
    </location>
</feature>
<dbReference type="EMBL" id="BGPR01174839">
    <property type="protein sequence ID" value="GBM43282.1"/>
    <property type="molecule type" value="Genomic_DNA"/>
</dbReference>
<evidence type="ECO:0000256" key="1">
    <source>
        <dbReference type="SAM" id="MobiDB-lite"/>
    </source>
</evidence>
<dbReference type="EMBL" id="BGPR01174835">
    <property type="protein sequence ID" value="GBM43272.1"/>
    <property type="molecule type" value="Genomic_DNA"/>
</dbReference>
<accession>A0A4Y2FP69</accession>
<protein>
    <submittedName>
        <fullName evidence="3">Uncharacterized protein</fullName>
    </submittedName>
</protein>
<gene>
    <name evidence="3" type="ORF">AVEN_15983_1</name>
    <name evidence="2" type="ORF">AVEN_260584_1</name>
</gene>